<accession>A0A139BVM2</accession>
<feature type="coiled-coil region" evidence="1">
    <location>
        <begin position="63"/>
        <end position="90"/>
    </location>
</feature>
<gene>
    <name evidence="4" type="ORF">AWT59_0995</name>
</gene>
<sequence>MLVHAEIYKAVDADGHVTYSSSPIAGGKKLNLEPLPTMLPAAKGSGFPSVDSQTQKGRDNTRRKILQDELDAEKKLLNAATQKLNDAASTPDVYRGQDGKTYRNVAAYDAKVQPLQDEVDLHTKNIEAIETELSRMPK</sequence>
<reference evidence="4 5" key="2">
    <citation type="submission" date="2016-03" db="EMBL/GenBank/DDBJ databases">
        <title>New uncultured bacterium of the family Gallionellaceae from acid mine drainage: description and reconstruction of genome based on metagenomic analysis of microbial community.</title>
        <authorList>
            <person name="Kadnikov V."/>
            <person name="Ivasenko D."/>
            <person name="Beletsky A."/>
            <person name="Mardanov A."/>
            <person name="Danilova E."/>
            <person name="Pimenov N."/>
            <person name="Karnachuk O."/>
            <person name="Ravin N."/>
        </authorList>
    </citation>
    <scope>NUCLEOTIDE SEQUENCE [LARGE SCALE GENOMIC DNA]</scope>
    <source>
        <strain evidence="4">ShG14-8</strain>
    </source>
</reference>
<dbReference type="InterPro" id="IPR025392">
    <property type="entry name" value="DUF4124"/>
</dbReference>
<evidence type="ECO:0000256" key="2">
    <source>
        <dbReference type="SAM" id="MobiDB-lite"/>
    </source>
</evidence>
<protein>
    <recommendedName>
        <fullName evidence="3">DUF4124 domain-containing protein</fullName>
    </recommendedName>
</protein>
<comment type="caution">
    <text evidence="4">The sequence shown here is derived from an EMBL/GenBank/DDBJ whole genome shotgun (WGS) entry which is preliminary data.</text>
</comment>
<evidence type="ECO:0000313" key="4">
    <source>
        <dbReference type="EMBL" id="KXS32908.1"/>
    </source>
</evidence>
<name>A0A139BVM2_9PROT</name>
<feature type="region of interest" description="Disordered" evidence="2">
    <location>
        <begin position="40"/>
        <end position="61"/>
    </location>
</feature>
<evidence type="ECO:0000259" key="3">
    <source>
        <dbReference type="Pfam" id="PF13511"/>
    </source>
</evidence>
<evidence type="ECO:0000313" key="5">
    <source>
        <dbReference type="Proteomes" id="UP000070578"/>
    </source>
</evidence>
<feature type="domain" description="DUF4124" evidence="3">
    <location>
        <begin position="3"/>
        <end position="42"/>
    </location>
</feature>
<keyword evidence="1" id="KW-0175">Coiled coil</keyword>
<evidence type="ECO:0000256" key="1">
    <source>
        <dbReference type="SAM" id="Coils"/>
    </source>
</evidence>
<organism evidence="4 5">
    <name type="scientific">Candidatus Gallionella acididurans</name>
    <dbReference type="NCBI Taxonomy" id="1796491"/>
    <lineage>
        <taxon>Bacteria</taxon>
        <taxon>Pseudomonadati</taxon>
        <taxon>Pseudomonadota</taxon>
        <taxon>Betaproteobacteria</taxon>
        <taxon>Nitrosomonadales</taxon>
        <taxon>Gallionellaceae</taxon>
        <taxon>Gallionella</taxon>
    </lineage>
</organism>
<dbReference type="AlphaFoldDB" id="A0A139BVM2"/>
<proteinExistence type="predicted"/>
<dbReference type="EMBL" id="LSLI01000016">
    <property type="protein sequence ID" value="KXS32908.1"/>
    <property type="molecule type" value="Genomic_DNA"/>
</dbReference>
<dbReference type="Proteomes" id="UP000070578">
    <property type="component" value="Unassembled WGS sequence"/>
</dbReference>
<reference evidence="4 5" key="1">
    <citation type="submission" date="2016-02" db="EMBL/GenBank/DDBJ databases">
        <authorList>
            <person name="Wen L."/>
            <person name="He K."/>
            <person name="Yang H."/>
        </authorList>
    </citation>
    <scope>NUCLEOTIDE SEQUENCE [LARGE SCALE GENOMIC DNA]</scope>
    <source>
        <strain evidence="4">ShG14-8</strain>
    </source>
</reference>
<dbReference type="Pfam" id="PF13511">
    <property type="entry name" value="DUF4124"/>
    <property type="match status" value="1"/>
</dbReference>